<dbReference type="EMBL" id="JAUEPR010000012">
    <property type="protein sequence ID" value="KAK0479292.1"/>
    <property type="molecule type" value="Genomic_DNA"/>
</dbReference>
<organism evidence="2 3">
    <name type="scientific">Armillaria novae-zelandiae</name>
    <dbReference type="NCBI Taxonomy" id="153914"/>
    <lineage>
        <taxon>Eukaryota</taxon>
        <taxon>Fungi</taxon>
        <taxon>Dikarya</taxon>
        <taxon>Basidiomycota</taxon>
        <taxon>Agaricomycotina</taxon>
        <taxon>Agaricomycetes</taxon>
        <taxon>Agaricomycetidae</taxon>
        <taxon>Agaricales</taxon>
        <taxon>Marasmiineae</taxon>
        <taxon>Physalacriaceae</taxon>
        <taxon>Armillaria</taxon>
    </lineage>
</organism>
<evidence type="ECO:0000313" key="3">
    <source>
        <dbReference type="Proteomes" id="UP001175227"/>
    </source>
</evidence>
<reference evidence="2" key="1">
    <citation type="submission" date="2023-06" db="EMBL/GenBank/DDBJ databases">
        <authorList>
            <consortium name="Lawrence Berkeley National Laboratory"/>
            <person name="Ahrendt S."/>
            <person name="Sahu N."/>
            <person name="Indic B."/>
            <person name="Wong-Bajracharya J."/>
            <person name="Merenyi Z."/>
            <person name="Ke H.-M."/>
            <person name="Monk M."/>
            <person name="Kocsube S."/>
            <person name="Drula E."/>
            <person name="Lipzen A."/>
            <person name="Balint B."/>
            <person name="Henrissat B."/>
            <person name="Andreopoulos B."/>
            <person name="Martin F.M."/>
            <person name="Harder C.B."/>
            <person name="Rigling D."/>
            <person name="Ford K.L."/>
            <person name="Foster G.D."/>
            <person name="Pangilinan J."/>
            <person name="Papanicolaou A."/>
            <person name="Barry K."/>
            <person name="LaButti K."/>
            <person name="Viragh M."/>
            <person name="Koriabine M."/>
            <person name="Yan M."/>
            <person name="Riley R."/>
            <person name="Champramary S."/>
            <person name="Plett K.L."/>
            <person name="Tsai I.J."/>
            <person name="Slot J."/>
            <person name="Sipos G."/>
            <person name="Plett J."/>
            <person name="Nagy L.G."/>
            <person name="Grigoriev I.V."/>
        </authorList>
    </citation>
    <scope>NUCLEOTIDE SEQUENCE</scope>
    <source>
        <strain evidence="2">ICMP 16352</strain>
    </source>
</reference>
<evidence type="ECO:0000259" key="1">
    <source>
        <dbReference type="Pfam" id="PF14737"/>
    </source>
</evidence>
<comment type="caution">
    <text evidence="2">The sequence shown here is derived from an EMBL/GenBank/DDBJ whole genome shotgun (WGS) entry which is preliminary data.</text>
</comment>
<sequence>MSWYPAWVREDRKPTFVAGGSQNDGFRDKAKVWQGNGPWGSHDSNRHLSVAFMACGYLQNVVKTIKGLPDYSGTIKIVLNDMNAMVLCPDLIILSIPGIIEDAKAAEHARRVWYLIFLSPSFRTRVTLLLARASSLEPLDGTLAPLTSSTTTYTK</sequence>
<dbReference type="AlphaFoldDB" id="A0AA39U7N3"/>
<keyword evidence="3" id="KW-1185">Reference proteome</keyword>
<proteinExistence type="predicted"/>
<dbReference type="Pfam" id="PF14737">
    <property type="entry name" value="DUF4470"/>
    <property type="match status" value="1"/>
</dbReference>
<evidence type="ECO:0000313" key="2">
    <source>
        <dbReference type="EMBL" id="KAK0479292.1"/>
    </source>
</evidence>
<dbReference type="Proteomes" id="UP001175227">
    <property type="component" value="Unassembled WGS sequence"/>
</dbReference>
<dbReference type="InterPro" id="IPR027974">
    <property type="entry name" value="DUF4470"/>
</dbReference>
<name>A0AA39U7N3_9AGAR</name>
<protein>
    <recommendedName>
        <fullName evidence="1">DUF4470 domain-containing protein</fullName>
    </recommendedName>
</protein>
<gene>
    <name evidence="2" type="ORF">IW261DRAFT_1564671</name>
</gene>
<feature type="domain" description="DUF4470" evidence="1">
    <location>
        <begin position="44"/>
        <end position="117"/>
    </location>
</feature>
<accession>A0AA39U7N3</accession>